<dbReference type="CDD" id="cd22584">
    <property type="entry name" value="Rcat_RBR_unk"/>
    <property type="match status" value="1"/>
</dbReference>
<dbReference type="SUPFAM" id="SSF57850">
    <property type="entry name" value="RING/U-box"/>
    <property type="match status" value="1"/>
</dbReference>
<keyword evidence="3" id="KW-1185">Reference proteome</keyword>
<dbReference type="AlphaFoldDB" id="A0A2P5HWX4"/>
<proteinExistence type="predicted"/>
<dbReference type="EMBL" id="MAVT02000582">
    <property type="protein sequence ID" value="POS74750.1"/>
    <property type="molecule type" value="Genomic_DNA"/>
</dbReference>
<gene>
    <name evidence="2" type="ORF">DHEL01_v206852</name>
</gene>
<dbReference type="OrthoDB" id="1431934at2759"/>
<reference evidence="2" key="1">
    <citation type="submission" date="2017-09" db="EMBL/GenBank/DDBJ databases">
        <title>Polyketide synthases of a Diaporthe helianthi virulent isolate.</title>
        <authorList>
            <person name="Baroncelli R."/>
        </authorList>
    </citation>
    <scope>NUCLEOTIDE SEQUENCE [LARGE SCALE GENOMIC DNA]</scope>
    <source>
        <strain evidence="2">7/96</strain>
    </source>
</reference>
<organism evidence="2 3">
    <name type="scientific">Diaporthe helianthi</name>
    <dbReference type="NCBI Taxonomy" id="158607"/>
    <lineage>
        <taxon>Eukaryota</taxon>
        <taxon>Fungi</taxon>
        <taxon>Dikarya</taxon>
        <taxon>Ascomycota</taxon>
        <taxon>Pezizomycotina</taxon>
        <taxon>Sordariomycetes</taxon>
        <taxon>Sordariomycetidae</taxon>
        <taxon>Diaporthales</taxon>
        <taxon>Diaporthaceae</taxon>
        <taxon>Diaporthe</taxon>
    </lineage>
</organism>
<dbReference type="Gene3D" id="1.20.120.1750">
    <property type="match status" value="1"/>
</dbReference>
<keyword evidence="1" id="KW-0175">Coiled coil</keyword>
<sequence length="156" mass="18527">MHSRDPTFRSRIQLENDSREALSRYMSETRLRIQHAEEEYQLRCLREQQAAEARRIEQARIEREAREAAERAVREEARRQREEEARRVAQRTAEEHLGEQTVYANSMQCPACKHFVQKSSGCIHMTCKCGAEFNYETGETWTGWDFENPEENGQMW</sequence>
<evidence type="ECO:0000256" key="1">
    <source>
        <dbReference type="SAM" id="Coils"/>
    </source>
</evidence>
<name>A0A2P5HWX4_DIAHE</name>
<evidence type="ECO:0000313" key="3">
    <source>
        <dbReference type="Proteomes" id="UP000094444"/>
    </source>
</evidence>
<dbReference type="InParanoid" id="A0A2P5HWX4"/>
<protein>
    <submittedName>
        <fullName evidence="2">Uncharacterized protein</fullName>
    </submittedName>
</protein>
<accession>A0A2P5HWX4</accession>
<dbReference type="Proteomes" id="UP000094444">
    <property type="component" value="Unassembled WGS sequence"/>
</dbReference>
<evidence type="ECO:0000313" key="2">
    <source>
        <dbReference type="EMBL" id="POS74750.1"/>
    </source>
</evidence>
<feature type="coiled-coil region" evidence="1">
    <location>
        <begin position="19"/>
        <end position="94"/>
    </location>
</feature>
<comment type="caution">
    <text evidence="2">The sequence shown here is derived from an EMBL/GenBank/DDBJ whole genome shotgun (WGS) entry which is preliminary data.</text>
</comment>